<evidence type="ECO:0000313" key="1">
    <source>
        <dbReference type="EMBL" id="KML60906.1"/>
    </source>
</evidence>
<comment type="caution">
    <text evidence="1">The sequence shown here is derived from an EMBL/GenBank/DDBJ whole genome shotgun (WGS) entry which is preliminary data.</text>
</comment>
<dbReference type="EMBL" id="LDWR01000012">
    <property type="protein sequence ID" value="KML60906.1"/>
    <property type="molecule type" value="Genomic_DNA"/>
</dbReference>
<proteinExistence type="predicted"/>
<sequence length="66" mass="7181">MTASAAFADIGYRVEDGDLGYAGSSHASFVARHVPRVAHIRATPIGDAALERIYRVLRDRRAGRGR</sequence>
<dbReference type="PATRIC" id="fig|292.27.peg.845"/>
<dbReference type="RefSeq" id="WP_048244423.1">
    <property type="nucleotide sequence ID" value="NZ_LDWR01000012.1"/>
</dbReference>
<reference evidence="1 2" key="1">
    <citation type="submission" date="2015-05" db="EMBL/GenBank/DDBJ databases">
        <title>Draft genome of Burkholderia cepacia LK29.</title>
        <authorList>
            <person name="Chan X.Y."/>
        </authorList>
    </citation>
    <scope>NUCLEOTIDE SEQUENCE [LARGE SCALE GENOMIC DNA]</scope>
    <source>
        <strain evidence="1 2">LK29</strain>
    </source>
</reference>
<evidence type="ECO:0000313" key="2">
    <source>
        <dbReference type="Proteomes" id="UP000036338"/>
    </source>
</evidence>
<dbReference type="AlphaFoldDB" id="A0A0J5X8L7"/>
<gene>
    <name evidence="1" type="ORF">VL15_07285</name>
</gene>
<organism evidence="1 2">
    <name type="scientific">Burkholderia cepacia</name>
    <name type="common">Pseudomonas cepacia</name>
    <dbReference type="NCBI Taxonomy" id="292"/>
    <lineage>
        <taxon>Bacteria</taxon>
        <taxon>Pseudomonadati</taxon>
        <taxon>Pseudomonadota</taxon>
        <taxon>Betaproteobacteria</taxon>
        <taxon>Burkholderiales</taxon>
        <taxon>Burkholderiaceae</taxon>
        <taxon>Burkholderia</taxon>
        <taxon>Burkholderia cepacia complex</taxon>
    </lineage>
</organism>
<accession>A0A0J5X8L7</accession>
<protein>
    <submittedName>
        <fullName evidence="1">Uncharacterized protein</fullName>
    </submittedName>
</protein>
<dbReference type="Proteomes" id="UP000036338">
    <property type="component" value="Unassembled WGS sequence"/>
</dbReference>
<name>A0A0J5X8L7_BURCE</name>